<reference evidence="1 2" key="1">
    <citation type="submission" date="2020-02" db="EMBL/GenBank/DDBJ databases">
        <title>Paenibacillus sp. nov., isolated from rhizosphere soil of tomato.</title>
        <authorList>
            <person name="Weon H.-Y."/>
            <person name="Lee S.A."/>
        </authorList>
    </citation>
    <scope>NUCLEOTIDE SEQUENCE [LARGE SCALE GENOMIC DNA]</scope>
    <source>
        <strain evidence="1 2">14171R-81</strain>
    </source>
</reference>
<evidence type="ECO:0000313" key="1">
    <source>
        <dbReference type="EMBL" id="QHW31126.1"/>
    </source>
</evidence>
<dbReference type="EMBL" id="CP048286">
    <property type="protein sequence ID" value="QHW31126.1"/>
    <property type="molecule type" value="Genomic_DNA"/>
</dbReference>
<dbReference type="InterPro" id="IPR036490">
    <property type="entry name" value="ThsB_TIR-like_sf"/>
</dbReference>
<evidence type="ECO:0000313" key="2">
    <source>
        <dbReference type="Proteomes" id="UP000479114"/>
    </source>
</evidence>
<accession>A0A6C0NYW5</accession>
<dbReference type="SUPFAM" id="SSF52206">
    <property type="entry name" value="Hypothetical protein MTH538"/>
    <property type="match status" value="1"/>
</dbReference>
<name>A0A6C0NYW5_9BACL</name>
<dbReference type="AlphaFoldDB" id="A0A6C0NYW5"/>
<protein>
    <recommendedName>
        <fullName evidence="3">Thoeris protein ThsB TIR-like domain-containing protein</fullName>
    </recommendedName>
</protein>
<gene>
    <name evidence="1" type="ORF">GZH47_09845</name>
</gene>
<organism evidence="1 2">
    <name type="scientific">Paenibacillus rhizovicinus</name>
    <dbReference type="NCBI Taxonomy" id="2704463"/>
    <lineage>
        <taxon>Bacteria</taxon>
        <taxon>Bacillati</taxon>
        <taxon>Bacillota</taxon>
        <taxon>Bacilli</taxon>
        <taxon>Bacillales</taxon>
        <taxon>Paenibacillaceae</taxon>
        <taxon>Paenibacillus</taxon>
    </lineage>
</organism>
<keyword evidence="2" id="KW-1185">Reference proteome</keyword>
<dbReference type="KEGG" id="prz:GZH47_09845"/>
<sequence>METCDALLLLGGVYPHYNDWISKEIMACKKEGDKPLIVVHKDQTLQISPVVRRYADRFVQWNKDELVAAFRDLLQ</sequence>
<evidence type="ECO:0008006" key="3">
    <source>
        <dbReference type="Google" id="ProtNLM"/>
    </source>
</evidence>
<proteinExistence type="predicted"/>
<dbReference type="Proteomes" id="UP000479114">
    <property type="component" value="Chromosome"/>
</dbReference>
<dbReference type="Gene3D" id="3.40.50.9200">
    <property type="entry name" value="Hypothetical protein MTH538"/>
    <property type="match status" value="1"/>
</dbReference>